<sequence length="193" mass="21334">MCTADFMASTSKGTGFAPSWLPRMVAERMASSSRDGTTERAPDGVPFIETDILWTNTTNDPLHLHMSLHRASRSLVTSNPNTVTIDDAYSFDVAVSPSAPIPAVTNNGFGARLKASRSTSTSVLFGRLFRDIPDWISNVDIGPIDPGESLHFRYRALYSTPGQWRTGTSSRHEMYARWARLRLWAAPWVNGSL</sequence>
<evidence type="ECO:0000313" key="2">
    <source>
        <dbReference type="EMBL" id="QOW01234.1"/>
    </source>
</evidence>
<proteinExistence type="predicted"/>
<protein>
    <recommendedName>
        <fullName evidence="1">DUF7172 domain-containing protein</fullName>
    </recommendedName>
</protein>
<dbReference type="Proteomes" id="UP000593818">
    <property type="component" value="Chromosome"/>
</dbReference>
<organism evidence="2 3">
    <name type="scientific">Rhodococcus pyridinivorans</name>
    <dbReference type="NCBI Taxonomy" id="103816"/>
    <lineage>
        <taxon>Bacteria</taxon>
        <taxon>Bacillati</taxon>
        <taxon>Actinomycetota</taxon>
        <taxon>Actinomycetes</taxon>
        <taxon>Mycobacteriales</taxon>
        <taxon>Nocardiaceae</taxon>
        <taxon>Rhodococcus</taxon>
    </lineage>
</organism>
<accession>A0A7M2XV80</accession>
<keyword evidence="3" id="KW-1185">Reference proteome</keyword>
<gene>
    <name evidence="2" type="ORF">INP59_14280</name>
</gene>
<name>A0A7M2XV80_9NOCA</name>
<dbReference type="AlphaFoldDB" id="A0A7M2XV80"/>
<dbReference type="EMBL" id="CP063450">
    <property type="protein sequence ID" value="QOW01234.1"/>
    <property type="molecule type" value="Genomic_DNA"/>
</dbReference>
<evidence type="ECO:0000313" key="3">
    <source>
        <dbReference type="Proteomes" id="UP000593818"/>
    </source>
</evidence>
<dbReference type="Pfam" id="PF23787">
    <property type="entry name" value="DUF7172"/>
    <property type="match status" value="1"/>
</dbReference>
<reference evidence="2 3" key="1">
    <citation type="submission" date="2020-10" db="EMBL/GenBank/DDBJ databases">
        <title>Whole genome sequence of oil-degrading bacteria Rhodococcus pyridinivorans strain 5Ap.</title>
        <authorList>
            <person name="Akhremchuk A.E."/>
            <person name="Valentovich L.N."/>
            <person name="Charniauskaya M.I."/>
            <person name="Bukliarevich H.A."/>
            <person name="Titok M.A."/>
        </authorList>
    </citation>
    <scope>NUCLEOTIDE SEQUENCE [LARGE SCALE GENOMIC DNA]</scope>
    <source>
        <strain evidence="2 3">5Ap</strain>
    </source>
</reference>
<evidence type="ECO:0000259" key="1">
    <source>
        <dbReference type="Pfam" id="PF23787"/>
    </source>
</evidence>
<dbReference type="InterPro" id="IPR055596">
    <property type="entry name" value="DUF7172"/>
</dbReference>
<feature type="domain" description="DUF7172" evidence="1">
    <location>
        <begin position="1"/>
        <end position="189"/>
    </location>
</feature>